<name>A0A8J6JQK8_ELECQ</name>
<keyword evidence="9" id="KW-0222">Digestion</keyword>
<evidence type="ECO:0000256" key="12">
    <source>
        <dbReference type="ARBA" id="ARBA00023180"/>
    </source>
</evidence>
<keyword evidence="17" id="KW-0732">Signal</keyword>
<dbReference type="Pfam" id="PF00026">
    <property type="entry name" value="Asp"/>
    <property type="match status" value="1"/>
</dbReference>
<dbReference type="SUPFAM" id="SSF50630">
    <property type="entry name" value="Acid proteases"/>
    <property type="match status" value="1"/>
</dbReference>
<comment type="caution">
    <text evidence="19">The sequence shown here is derived from an EMBL/GenBank/DDBJ whole genome shotgun (WGS) entry which is preliminary data.</text>
</comment>
<evidence type="ECO:0000256" key="13">
    <source>
        <dbReference type="ARBA" id="ARBA00058213"/>
    </source>
</evidence>
<evidence type="ECO:0000256" key="2">
    <source>
        <dbReference type="ARBA" id="ARBA00004177"/>
    </source>
</evidence>
<reference evidence="19" key="1">
    <citation type="thesis" date="2020" institute="ProQuest LLC" country="789 East Eisenhower Parkway, Ann Arbor, MI, USA">
        <title>Comparative Genomics and Chromosome Evolution.</title>
        <authorList>
            <person name="Mudd A.B."/>
        </authorList>
    </citation>
    <scope>NUCLEOTIDE SEQUENCE</scope>
    <source>
        <strain evidence="19">HN-11 Male</strain>
        <tissue evidence="19">Kidney and liver</tissue>
    </source>
</reference>
<evidence type="ECO:0000256" key="6">
    <source>
        <dbReference type="ARBA" id="ARBA00022670"/>
    </source>
</evidence>
<keyword evidence="10 16" id="KW-0378">Hydrolase</keyword>
<keyword evidence="7 16" id="KW-0064">Aspartyl protease</keyword>
<dbReference type="EC" id="3.4.23.34" evidence="5"/>
<evidence type="ECO:0000256" key="16">
    <source>
        <dbReference type="RuleBase" id="RU000454"/>
    </source>
</evidence>
<dbReference type="InterPro" id="IPR033121">
    <property type="entry name" value="PEPTIDASE_A1"/>
</dbReference>
<dbReference type="AlphaFoldDB" id="A0A8J6JQK8"/>
<evidence type="ECO:0000256" key="8">
    <source>
        <dbReference type="ARBA" id="ARBA00022753"/>
    </source>
</evidence>
<keyword evidence="8" id="KW-0967">Endosome</keyword>
<organism evidence="19 20">
    <name type="scientific">Eleutherodactylus coqui</name>
    <name type="common">Puerto Rican coqui</name>
    <dbReference type="NCBI Taxonomy" id="57060"/>
    <lineage>
        <taxon>Eukaryota</taxon>
        <taxon>Metazoa</taxon>
        <taxon>Chordata</taxon>
        <taxon>Craniata</taxon>
        <taxon>Vertebrata</taxon>
        <taxon>Euteleostomi</taxon>
        <taxon>Amphibia</taxon>
        <taxon>Batrachia</taxon>
        <taxon>Anura</taxon>
        <taxon>Neobatrachia</taxon>
        <taxon>Hyloidea</taxon>
        <taxon>Eleutherodactylidae</taxon>
        <taxon>Eleutherodactylinae</taxon>
        <taxon>Eleutherodactylus</taxon>
        <taxon>Eleutherodactylus</taxon>
    </lineage>
</organism>
<comment type="catalytic activity">
    <reaction evidence="1">
        <text>Similar to cathepsin D, but slightly broader specificity.</text>
        <dbReference type="EC" id="3.4.23.34"/>
    </reaction>
</comment>
<dbReference type="GO" id="GO:0005768">
    <property type="term" value="C:endosome"/>
    <property type="evidence" value="ECO:0007669"/>
    <property type="project" value="UniProtKB-SubCell"/>
</dbReference>
<dbReference type="PRINTS" id="PR00792">
    <property type="entry name" value="PEPSIN"/>
</dbReference>
<evidence type="ECO:0000256" key="5">
    <source>
        <dbReference type="ARBA" id="ARBA00013240"/>
    </source>
</evidence>
<proteinExistence type="inferred from homology"/>
<dbReference type="InterPro" id="IPR001461">
    <property type="entry name" value="Aspartic_peptidase_A1"/>
</dbReference>
<comment type="subcellular location">
    <subcellularLocation>
        <location evidence="2">Endosome</location>
    </subcellularLocation>
</comment>
<feature type="disulfide bond" evidence="15">
    <location>
        <begin position="265"/>
        <end position="269"/>
    </location>
</feature>
<evidence type="ECO:0000256" key="3">
    <source>
        <dbReference type="ARBA" id="ARBA00007447"/>
    </source>
</evidence>
<comment type="subunit">
    <text evidence="4">Homodimer; disulfide-linked.</text>
</comment>
<dbReference type="Proteomes" id="UP000770717">
    <property type="component" value="Unassembled WGS sequence"/>
</dbReference>
<evidence type="ECO:0000256" key="11">
    <source>
        <dbReference type="ARBA" id="ARBA00023157"/>
    </source>
</evidence>
<dbReference type="OrthoDB" id="771136at2759"/>
<evidence type="ECO:0000256" key="15">
    <source>
        <dbReference type="PIRSR" id="PIRSR601461-2"/>
    </source>
</evidence>
<feature type="disulfide bond" evidence="15">
    <location>
        <begin position="308"/>
        <end position="341"/>
    </location>
</feature>
<evidence type="ECO:0000256" key="10">
    <source>
        <dbReference type="ARBA" id="ARBA00022801"/>
    </source>
</evidence>
<dbReference type="InterPro" id="IPR034162">
    <property type="entry name" value="Pepsin_A"/>
</dbReference>
<evidence type="ECO:0000256" key="14">
    <source>
        <dbReference type="PIRSR" id="PIRSR601461-1"/>
    </source>
</evidence>
<accession>A0A8J6JQK8</accession>
<feature type="active site" evidence="14">
    <location>
        <position position="274"/>
    </location>
</feature>
<dbReference type="GO" id="GO:0004190">
    <property type="term" value="F:aspartic-type endopeptidase activity"/>
    <property type="evidence" value="ECO:0007669"/>
    <property type="project" value="UniProtKB-KW"/>
</dbReference>
<dbReference type="EMBL" id="WNTK01001117">
    <property type="protein sequence ID" value="KAG9467930.1"/>
    <property type="molecule type" value="Genomic_DNA"/>
</dbReference>
<protein>
    <recommendedName>
        <fullName evidence="5">cathepsin E</fullName>
        <ecNumber evidence="5">3.4.23.34</ecNumber>
    </recommendedName>
</protein>
<evidence type="ECO:0000256" key="4">
    <source>
        <dbReference type="ARBA" id="ARBA00011748"/>
    </source>
</evidence>
<evidence type="ECO:0000313" key="19">
    <source>
        <dbReference type="EMBL" id="KAG9467930.1"/>
    </source>
</evidence>
<feature type="chain" id="PRO_5035238408" description="cathepsin E" evidence="17">
    <location>
        <begin position="16"/>
        <end position="385"/>
    </location>
</feature>
<dbReference type="InterPro" id="IPR001969">
    <property type="entry name" value="Aspartic_peptidase_AS"/>
</dbReference>
<dbReference type="Gene3D" id="6.10.140.60">
    <property type="match status" value="1"/>
</dbReference>
<dbReference type="GO" id="GO:0007586">
    <property type="term" value="P:digestion"/>
    <property type="evidence" value="ECO:0007669"/>
    <property type="project" value="UniProtKB-KW"/>
</dbReference>
<evidence type="ECO:0000259" key="18">
    <source>
        <dbReference type="PROSITE" id="PS51767"/>
    </source>
</evidence>
<keyword evidence="11 15" id="KW-1015">Disulfide bond</keyword>
<feature type="disulfide bond" evidence="15">
    <location>
        <begin position="104"/>
        <end position="109"/>
    </location>
</feature>
<dbReference type="GO" id="GO:0006508">
    <property type="term" value="P:proteolysis"/>
    <property type="evidence" value="ECO:0007669"/>
    <property type="project" value="UniProtKB-KW"/>
</dbReference>
<comment type="function">
    <text evidence="13">May have a role in immune function. Probably involved in the processing of antigenic peptides during MHC class II-mediated antigen presentation.</text>
</comment>
<evidence type="ECO:0000256" key="1">
    <source>
        <dbReference type="ARBA" id="ARBA00001898"/>
    </source>
</evidence>
<evidence type="ECO:0000256" key="9">
    <source>
        <dbReference type="ARBA" id="ARBA00022757"/>
    </source>
</evidence>
<dbReference type="PANTHER" id="PTHR47966:SF22">
    <property type="entry name" value="PEPSIN A-3-RELATED"/>
    <property type="match status" value="1"/>
</dbReference>
<feature type="active site" evidence="14">
    <location>
        <position position="91"/>
    </location>
</feature>
<dbReference type="Gene3D" id="2.40.70.10">
    <property type="entry name" value="Acid Proteases"/>
    <property type="match status" value="2"/>
</dbReference>
<dbReference type="InterPro" id="IPR021109">
    <property type="entry name" value="Peptidase_aspartic_dom_sf"/>
</dbReference>
<keyword evidence="6 16" id="KW-0645">Protease</keyword>
<dbReference type="PROSITE" id="PS51767">
    <property type="entry name" value="PEPTIDASE_A1"/>
    <property type="match status" value="1"/>
</dbReference>
<dbReference type="FunFam" id="2.40.70.10:FF:000004">
    <property type="entry name" value="Pepsin A"/>
    <property type="match status" value="1"/>
</dbReference>
<evidence type="ECO:0000313" key="20">
    <source>
        <dbReference type="Proteomes" id="UP000770717"/>
    </source>
</evidence>
<evidence type="ECO:0000256" key="7">
    <source>
        <dbReference type="ARBA" id="ARBA00022750"/>
    </source>
</evidence>
<dbReference type="PANTHER" id="PTHR47966">
    <property type="entry name" value="BETA-SITE APP-CLEAVING ENZYME, ISOFORM A-RELATED"/>
    <property type="match status" value="1"/>
</dbReference>
<feature type="signal peptide" evidence="17">
    <location>
        <begin position="1"/>
        <end position="15"/>
    </location>
</feature>
<feature type="domain" description="Peptidase A1" evidence="18">
    <location>
        <begin position="73"/>
        <end position="382"/>
    </location>
</feature>
<keyword evidence="12" id="KW-0325">Glycoprotein</keyword>
<dbReference type="CDD" id="cd05478">
    <property type="entry name" value="pepsin_A"/>
    <property type="match status" value="1"/>
</dbReference>
<keyword evidence="20" id="KW-1185">Reference proteome</keyword>
<dbReference type="PROSITE" id="PS00141">
    <property type="entry name" value="ASP_PROTEASE"/>
    <property type="match status" value="2"/>
</dbReference>
<sequence length="385" mass="41886">MKLLLLLGLLTLAECGMDKVFLRKSESLRSRLDRLGLLGDYLQKHPYNPATKYFPSLAQSSAELLQNYMDIEYFGTISIGTPPQSFTVIFDTGSSNLWVPSVYCSSQACTNHHMFNPQQSSTFQSTNTPLSIQYGTGSMTGYLGYDTVQVGNIQVTNQIFGLSQSEPGSFLYYSPFDGILGLAFPSLASSQATPVFDNMWTQGLIPQDLFSVYLSSQGQSGSFVLFGGIDTSYYSGSLNWVPLTAESYWQITVDSISINGQAIACSGSCQAIVDTGTSLIAGPSSPIANIQYYIGASQDSNGEYVINCNSISNMPTIVFTINGVQFPLSASAYVRQNQQGCTSGFQSMNLPTSSGDLWILGDVFIREYYVVFDRANNYVAMAPIA</sequence>
<comment type="similarity">
    <text evidence="3 16">Belongs to the peptidase A1 family.</text>
</comment>
<dbReference type="FunFam" id="2.40.70.10:FF:000006">
    <property type="entry name" value="Cathepsin E"/>
    <property type="match status" value="1"/>
</dbReference>
<gene>
    <name evidence="19" type="ORF">GDO78_014037</name>
</gene>
<evidence type="ECO:0000256" key="17">
    <source>
        <dbReference type="SAM" id="SignalP"/>
    </source>
</evidence>